<dbReference type="EMBL" id="FQVT01000006">
    <property type="protein sequence ID" value="SHG22258.1"/>
    <property type="molecule type" value="Genomic_DNA"/>
</dbReference>
<keyword evidence="2" id="KW-1185">Reference proteome</keyword>
<sequence length="50" mass="5810">MAKLYTKKLSKNEPSNKLEPSKKTLDFIMNYSKALKVTNYKGLQFDNILN</sequence>
<accession>A0A1M5I1W2</accession>
<dbReference type="Proteomes" id="UP000183945">
    <property type="component" value="Unassembled WGS sequence"/>
</dbReference>
<organism evidence="1 2">
    <name type="scientific">Salegentibacter echinorum</name>
    <dbReference type="NCBI Taxonomy" id="1073325"/>
    <lineage>
        <taxon>Bacteria</taxon>
        <taxon>Pseudomonadati</taxon>
        <taxon>Bacteroidota</taxon>
        <taxon>Flavobacteriia</taxon>
        <taxon>Flavobacteriales</taxon>
        <taxon>Flavobacteriaceae</taxon>
        <taxon>Salegentibacter</taxon>
    </lineage>
</organism>
<name>A0A1M5I1W2_SALEC</name>
<dbReference type="AlphaFoldDB" id="A0A1M5I1W2"/>
<proteinExistence type="predicted"/>
<reference evidence="2" key="1">
    <citation type="submission" date="2016-11" db="EMBL/GenBank/DDBJ databases">
        <authorList>
            <person name="Varghese N."/>
            <person name="Submissions S."/>
        </authorList>
    </citation>
    <scope>NUCLEOTIDE SEQUENCE [LARGE SCALE GENOMIC DNA]</scope>
    <source>
        <strain evidence="2">DSM 24579</strain>
    </source>
</reference>
<dbReference type="RefSeq" id="WP_175545954.1">
    <property type="nucleotide sequence ID" value="NZ_FQVT01000006.1"/>
</dbReference>
<evidence type="ECO:0000313" key="2">
    <source>
        <dbReference type="Proteomes" id="UP000183945"/>
    </source>
</evidence>
<protein>
    <submittedName>
        <fullName evidence="1">Uncharacterized protein</fullName>
    </submittedName>
</protein>
<gene>
    <name evidence="1" type="ORF">SAMN05444483_106110</name>
</gene>
<evidence type="ECO:0000313" key="1">
    <source>
        <dbReference type="EMBL" id="SHG22258.1"/>
    </source>
</evidence>